<evidence type="ECO:0000256" key="2">
    <source>
        <dbReference type="ARBA" id="ARBA00009792"/>
    </source>
</evidence>
<dbReference type="PANTHER" id="PTHR11607">
    <property type="entry name" value="ALPHA-MANNOSIDASE"/>
    <property type="match status" value="1"/>
</dbReference>
<name>A0ABY7DBZ4_MYAAR</name>
<evidence type="ECO:0000259" key="8">
    <source>
        <dbReference type="SMART" id="SM00872"/>
    </source>
</evidence>
<keyword evidence="10" id="KW-1185">Reference proteome</keyword>
<dbReference type="InterPro" id="IPR037094">
    <property type="entry name" value="Glyco_hydro_38_cen_sf"/>
</dbReference>
<dbReference type="SUPFAM" id="SSF88713">
    <property type="entry name" value="Glycoside hydrolase/deacetylase"/>
    <property type="match status" value="1"/>
</dbReference>
<evidence type="ECO:0000256" key="3">
    <source>
        <dbReference type="ARBA" id="ARBA00022723"/>
    </source>
</evidence>
<dbReference type="SMART" id="SM00872">
    <property type="entry name" value="Alpha-mann_mid"/>
    <property type="match status" value="1"/>
</dbReference>
<keyword evidence="5" id="KW-0862">Zinc</keyword>
<dbReference type="InterPro" id="IPR027291">
    <property type="entry name" value="Glyco_hydro_38_N_sf"/>
</dbReference>
<accession>A0ABY7DBZ4</accession>
<dbReference type="InterPro" id="IPR011013">
    <property type="entry name" value="Gal_mutarotase_sf_dom"/>
</dbReference>
<proteinExistence type="inferred from homology"/>
<comment type="cofactor">
    <cofactor evidence="1">
        <name>Zn(2+)</name>
        <dbReference type="ChEBI" id="CHEBI:29105"/>
    </cofactor>
</comment>
<evidence type="ECO:0000256" key="4">
    <source>
        <dbReference type="ARBA" id="ARBA00022801"/>
    </source>
</evidence>
<dbReference type="Proteomes" id="UP001164746">
    <property type="component" value="Chromosome 2"/>
</dbReference>
<dbReference type="CDD" id="cd10810">
    <property type="entry name" value="GH38N_AMII_LAM_like"/>
    <property type="match status" value="1"/>
</dbReference>
<dbReference type="InterPro" id="IPR015341">
    <property type="entry name" value="Glyco_hydro_38_cen"/>
</dbReference>
<comment type="similarity">
    <text evidence="2">Belongs to the glycosyl hydrolase 38 family.</text>
</comment>
<evidence type="ECO:0000256" key="7">
    <source>
        <dbReference type="ARBA" id="ARBA00023295"/>
    </source>
</evidence>
<protein>
    <submittedName>
        <fullName evidence="9">MA2B1-like protein</fullName>
    </submittedName>
</protein>
<evidence type="ECO:0000256" key="1">
    <source>
        <dbReference type="ARBA" id="ARBA00001947"/>
    </source>
</evidence>
<dbReference type="InterPro" id="IPR011330">
    <property type="entry name" value="Glyco_hydro/deAcase_b/a-brl"/>
</dbReference>
<gene>
    <name evidence="9" type="ORF">MAR_027879</name>
</gene>
<reference evidence="9" key="1">
    <citation type="submission" date="2022-11" db="EMBL/GenBank/DDBJ databases">
        <title>Centuries of genome instability and evolution in soft-shell clam transmissible cancer (bioRxiv).</title>
        <authorList>
            <person name="Hart S.F.M."/>
            <person name="Yonemitsu M.A."/>
            <person name="Giersch R.M."/>
            <person name="Beal B.F."/>
            <person name="Arriagada G."/>
            <person name="Davis B.W."/>
            <person name="Ostrander E.A."/>
            <person name="Goff S.P."/>
            <person name="Metzger M.J."/>
        </authorList>
    </citation>
    <scope>NUCLEOTIDE SEQUENCE</scope>
    <source>
        <strain evidence="9">MELC-2E11</strain>
        <tissue evidence="9">Siphon/mantle</tissue>
    </source>
</reference>
<dbReference type="Pfam" id="PF21260">
    <property type="entry name" value="Laman-like_dom"/>
    <property type="match status" value="1"/>
</dbReference>
<dbReference type="Gene3D" id="3.20.110.10">
    <property type="entry name" value="Glycoside hydrolase 38, N terminal domain"/>
    <property type="match status" value="1"/>
</dbReference>
<dbReference type="Gene3D" id="1.20.1270.50">
    <property type="entry name" value="Glycoside hydrolase family 38, central domain"/>
    <property type="match status" value="2"/>
</dbReference>
<dbReference type="InterPro" id="IPR000602">
    <property type="entry name" value="Glyco_hydro_38_N"/>
</dbReference>
<keyword evidence="4" id="KW-0378">Hydrolase</keyword>
<evidence type="ECO:0000313" key="9">
    <source>
        <dbReference type="EMBL" id="WAQ95189.1"/>
    </source>
</evidence>
<feature type="domain" description="Glycoside hydrolase family 38 central" evidence="8">
    <location>
        <begin position="320"/>
        <end position="397"/>
    </location>
</feature>
<dbReference type="PANTHER" id="PTHR11607:SF3">
    <property type="entry name" value="LYSOSOMAL ALPHA-MANNOSIDASE"/>
    <property type="match status" value="1"/>
</dbReference>
<dbReference type="InterPro" id="IPR028995">
    <property type="entry name" value="Glyco_hydro_57/38_cen_sf"/>
</dbReference>
<dbReference type="Gene3D" id="2.60.40.1180">
    <property type="entry name" value="Golgi alpha-mannosidase II"/>
    <property type="match status" value="1"/>
</dbReference>
<evidence type="ECO:0000256" key="5">
    <source>
        <dbReference type="ARBA" id="ARBA00022833"/>
    </source>
</evidence>
<dbReference type="InterPro" id="IPR048534">
    <property type="entry name" value="Man2a1-like_dom"/>
</dbReference>
<keyword evidence="7" id="KW-0326">Glycosidase</keyword>
<feature type="non-terminal residue" evidence="9">
    <location>
        <position position="1"/>
    </location>
</feature>
<organism evidence="9 10">
    <name type="scientific">Mya arenaria</name>
    <name type="common">Soft-shell clam</name>
    <dbReference type="NCBI Taxonomy" id="6604"/>
    <lineage>
        <taxon>Eukaryota</taxon>
        <taxon>Metazoa</taxon>
        <taxon>Spiralia</taxon>
        <taxon>Lophotrochozoa</taxon>
        <taxon>Mollusca</taxon>
        <taxon>Bivalvia</taxon>
        <taxon>Autobranchia</taxon>
        <taxon>Heteroconchia</taxon>
        <taxon>Euheterodonta</taxon>
        <taxon>Imparidentia</taxon>
        <taxon>Neoheterodontei</taxon>
        <taxon>Myida</taxon>
        <taxon>Myoidea</taxon>
        <taxon>Myidae</taxon>
        <taxon>Mya</taxon>
    </lineage>
</organism>
<dbReference type="SUPFAM" id="SSF88688">
    <property type="entry name" value="Families 57/38 glycoside transferase middle domain"/>
    <property type="match status" value="1"/>
</dbReference>
<dbReference type="Pfam" id="PF01074">
    <property type="entry name" value="Glyco_hydro_38N"/>
    <property type="match status" value="1"/>
</dbReference>
<evidence type="ECO:0000313" key="10">
    <source>
        <dbReference type="Proteomes" id="UP001164746"/>
    </source>
</evidence>
<dbReference type="InterPro" id="IPR013780">
    <property type="entry name" value="Glyco_hydro_b"/>
</dbReference>
<dbReference type="Gene3D" id="2.70.98.30">
    <property type="entry name" value="Golgi alpha-mannosidase II, domain 4"/>
    <property type="match status" value="1"/>
</dbReference>
<dbReference type="EMBL" id="CP111013">
    <property type="protein sequence ID" value="WAQ95189.1"/>
    <property type="molecule type" value="Genomic_DNA"/>
</dbReference>
<dbReference type="InterPro" id="IPR050843">
    <property type="entry name" value="Glycosyl_Hydrlase_38"/>
</dbReference>
<evidence type="ECO:0000256" key="6">
    <source>
        <dbReference type="ARBA" id="ARBA00023157"/>
    </source>
</evidence>
<dbReference type="Pfam" id="PF09261">
    <property type="entry name" value="Alpha-mann_mid"/>
    <property type="match status" value="1"/>
</dbReference>
<keyword evidence="6" id="KW-1015">Disulfide bond</keyword>
<dbReference type="SUPFAM" id="SSF74650">
    <property type="entry name" value="Galactose mutarotase-like"/>
    <property type="match status" value="1"/>
</dbReference>
<keyword evidence="3" id="KW-0479">Metal-binding</keyword>
<sequence length="609" mass="69311">SCNPVKDDMINVHLVPHTHDDVGWLKTYVLDSVIPALVSDPNKRFIYVEIAFFARWWREQTDSMRHVVKGLVNSGQFEFILGGWCMNDEASTHYNAMIDQHALGFEFLRQNFGECGRPRIGWQIDPFGHSREQASMFAQFGFDGLFFGRLDYQDKDHRLNTSTMEMLWHGSPDNLGTQGDLFTGALYNGYGPPGGFDWDQFSSNDPIMSDLFTGALFNHYGPPRGFNFDQMKTNAPIMGDLFTGVLPNLYQPPSGFDFNQYSSDDPFMVKHYKTNHIVMTMGSDFQYQNAHHWYKNLDKLIKYTNMRSDDFFPYADREHTFWTGYFTSRAALKGYVRETNAFSQACRQLDAMAKLTDSDNSTINIQVLKEAMGVAQHHDAVSGTEKQQVAYDYALRLANGRNECQKVMNDAMRKLLPKEKEGPAAMEMKYCDLLNISACTLTEQNKEFVMIVYNPLGRTVKHWVRLPVIGSAYSVLDPSGNTVETQMVPLTKRTTVIPERKGHIATSELVFQVQIPALGFSTYMVKMTQGKKKLTKSSNIRGFVGEPFMMKNKFDGKGNWEKLTDLHSKKSINVTNDIVYYYGMPGNCSKGEFQPSGAYIFRPNGSPSR</sequence>